<proteinExistence type="predicted"/>
<protein>
    <submittedName>
        <fullName evidence="1">Uncharacterized protein</fullName>
    </submittedName>
</protein>
<dbReference type="EMBL" id="MUBK01000011">
    <property type="protein sequence ID" value="OTA20252.1"/>
    <property type="molecule type" value="Genomic_DNA"/>
</dbReference>
<dbReference type="RefSeq" id="WP_086112510.1">
    <property type="nucleotide sequence ID" value="NZ_CAWNHF010000013.1"/>
</dbReference>
<name>A0A1Y2SMS4_9GAMM</name>
<dbReference type="AlphaFoldDB" id="A0A1Y2SMS4"/>
<keyword evidence="2" id="KW-1185">Reference proteome</keyword>
<evidence type="ECO:0000313" key="1">
    <source>
        <dbReference type="EMBL" id="OTA20252.1"/>
    </source>
</evidence>
<gene>
    <name evidence="1" type="ORF">Xbed_01727</name>
</gene>
<dbReference type="Proteomes" id="UP000194204">
    <property type="component" value="Unassembled WGS sequence"/>
</dbReference>
<organism evidence="1 2">
    <name type="scientific">Xenorhabdus beddingii</name>
    <dbReference type="NCBI Taxonomy" id="40578"/>
    <lineage>
        <taxon>Bacteria</taxon>
        <taxon>Pseudomonadati</taxon>
        <taxon>Pseudomonadota</taxon>
        <taxon>Gammaproteobacteria</taxon>
        <taxon>Enterobacterales</taxon>
        <taxon>Morganellaceae</taxon>
        <taxon>Xenorhabdus</taxon>
    </lineage>
</organism>
<reference evidence="1 2" key="1">
    <citation type="submission" date="2017-01" db="EMBL/GenBank/DDBJ databases">
        <title>Deconstructing symbiosis and pathogenesis requirements using a combined genomic-metabolomic approach.</title>
        <authorList>
            <person name="Tobias N.J."/>
            <person name="Wolff H."/>
            <person name="Djahanschiri B."/>
            <person name="Ebersberger I."/>
            <person name="Bode H.B."/>
        </authorList>
    </citation>
    <scope>NUCLEOTIDE SEQUENCE [LARGE SCALE GENOMIC DNA]</scope>
    <source>
        <strain evidence="1 2">DSM 4764</strain>
    </source>
</reference>
<evidence type="ECO:0000313" key="2">
    <source>
        <dbReference type="Proteomes" id="UP000194204"/>
    </source>
</evidence>
<sequence>MSDKTEVLNEPEYYGNVYIVELETYPKLSSKSMNNVKVTFKDYQGYMYSDFYLNYPDGQIEGGGVYLTLFLSLINERKVTLKTNGFIGAHGEKYITGVIVV</sequence>
<comment type="caution">
    <text evidence="1">The sequence shown here is derived from an EMBL/GenBank/DDBJ whole genome shotgun (WGS) entry which is preliminary data.</text>
</comment>
<accession>A0A1Y2SMS4</accession>
<dbReference type="OrthoDB" id="6445774at2"/>